<proteinExistence type="predicted"/>
<accession>A0ACD3BFN5</accession>
<evidence type="ECO:0000313" key="1">
    <source>
        <dbReference type="EMBL" id="TFK77020.1"/>
    </source>
</evidence>
<reference evidence="1 2" key="1">
    <citation type="journal article" date="2019" name="Nat. Ecol. Evol.">
        <title>Megaphylogeny resolves global patterns of mushroom evolution.</title>
        <authorList>
            <person name="Varga T."/>
            <person name="Krizsan K."/>
            <person name="Foldi C."/>
            <person name="Dima B."/>
            <person name="Sanchez-Garcia M."/>
            <person name="Sanchez-Ramirez S."/>
            <person name="Szollosi G.J."/>
            <person name="Szarkandi J.G."/>
            <person name="Papp V."/>
            <person name="Albert L."/>
            <person name="Andreopoulos W."/>
            <person name="Angelini C."/>
            <person name="Antonin V."/>
            <person name="Barry K.W."/>
            <person name="Bougher N.L."/>
            <person name="Buchanan P."/>
            <person name="Buyck B."/>
            <person name="Bense V."/>
            <person name="Catcheside P."/>
            <person name="Chovatia M."/>
            <person name="Cooper J."/>
            <person name="Damon W."/>
            <person name="Desjardin D."/>
            <person name="Finy P."/>
            <person name="Geml J."/>
            <person name="Haridas S."/>
            <person name="Hughes K."/>
            <person name="Justo A."/>
            <person name="Karasinski D."/>
            <person name="Kautmanova I."/>
            <person name="Kiss B."/>
            <person name="Kocsube S."/>
            <person name="Kotiranta H."/>
            <person name="LaButti K.M."/>
            <person name="Lechner B.E."/>
            <person name="Liimatainen K."/>
            <person name="Lipzen A."/>
            <person name="Lukacs Z."/>
            <person name="Mihaltcheva S."/>
            <person name="Morgado L.N."/>
            <person name="Niskanen T."/>
            <person name="Noordeloos M.E."/>
            <person name="Ohm R.A."/>
            <person name="Ortiz-Santana B."/>
            <person name="Ovrebo C."/>
            <person name="Racz N."/>
            <person name="Riley R."/>
            <person name="Savchenko A."/>
            <person name="Shiryaev A."/>
            <person name="Soop K."/>
            <person name="Spirin V."/>
            <person name="Szebenyi C."/>
            <person name="Tomsovsky M."/>
            <person name="Tulloss R.E."/>
            <person name="Uehling J."/>
            <person name="Grigoriev I.V."/>
            <person name="Vagvolgyi C."/>
            <person name="Papp T."/>
            <person name="Martin F.M."/>
            <person name="Miettinen O."/>
            <person name="Hibbett D.S."/>
            <person name="Nagy L.G."/>
        </authorList>
    </citation>
    <scope>NUCLEOTIDE SEQUENCE [LARGE SCALE GENOMIC DNA]</scope>
    <source>
        <strain evidence="1 2">NL-1719</strain>
    </source>
</reference>
<dbReference type="Proteomes" id="UP000308600">
    <property type="component" value="Unassembled WGS sequence"/>
</dbReference>
<evidence type="ECO:0000313" key="2">
    <source>
        <dbReference type="Proteomes" id="UP000308600"/>
    </source>
</evidence>
<dbReference type="EMBL" id="ML208259">
    <property type="protein sequence ID" value="TFK77020.1"/>
    <property type="molecule type" value="Genomic_DNA"/>
</dbReference>
<gene>
    <name evidence="1" type="ORF">BDN72DRAFT_873480</name>
</gene>
<sequence length="112" mass="12503">MPSAYQPYEVLLDLTNDTRDSVTIQLLRNYGRAADGATVLLHPAESITLVLESGTTYQYAVKKRTKVASITASGWRDIHCRISNLFAVNPASDQPDNGVSVDQLWRDYQVFI</sequence>
<protein>
    <submittedName>
        <fullName evidence="1">Uncharacterized protein</fullName>
    </submittedName>
</protein>
<organism evidence="1 2">
    <name type="scientific">Pluteus cervinus</name>
    <dbReference type="NCBI Taxonomy" id="181527"/>
    <lineage>
        <taxon>Eukaryota</taxon>
        <taxon>Fungi</taxon>
        <taxon>Dikarya</taxon>
        <taxon>Basidiomycota</taxon>
        <taxon>Agaricomycotina</taxon>
        <taxon>Agaricomycetes</taxon>
        <taxon>Agaricomycetidae</taxon>
        <taxon>Agaricales</taxon>
        <taxon>Pluteineae</taxon>
        <taxon>Pluteaceae</taxon>
        <taxon>Pluteus</taxon>
    </lineage>
</organism>
<keyword evidence="2" id="KW-1185">Reference proteome</keyword>
<name>A0ACD3BFN5_9AGAR</name>